<keyword evidence="2" id="KW-0963">Cytoplasm</keyword>
<dbReference type="PROSITE" id="PS51857">
    <property type="entry name" value="CSD_2"/>
    <property type="match status" value="1"/>
</dbReference>
<dbReference type="InterPro" id="IPR002059">
    <property type="entry name" value="CSP_DNA-bd"/>
</dbReference>
<reference evidence="9" key="1">
    <citation type="submission" date="2020-02" db="EMBL/GenBank/DDBJ databases">
        <authorList>
            <person name="Meier V. D."/>
        </authorList>
    </citation>
    <scope>NUCLEOTIDE SEQUENCE</scope>
    <source>
        <strain evidence="9">AVDCRST_MAG59</strain>
    </source>
</reference>
<evidence type="ECO:0000256" key="7">
    <source>
        <dbReference type="SAM" id="MobiDB-lite"/>
    </source>
</evidence>
<protein>
    <recommendedName>
        <fullName evidence="8">CSD domain-containing protein</fullName>
    </recommendedName>
</protein>
<accession>A0A6J4UHW7</accession>
<dbReference type="InterPro" id="IPR012340">
    <property type="entry name" value="NA-bd_OB-fold"/>
</dbReference>
<dbReference type="InterPro" id="IPR012156">
    <property type="entry name" value="Cold_shock_CspA"/>
</dbReference>
<dbReference type="GO" id="GO:0003677">
    <property type="term" value="F:DNA binding"/>
    <property type="evidence" value="ECO:0007669"/>
    <property type="project" value="UniProtKB-KW"/>
</dbReference>
<evidence type="ECO:0000256" key="3">
    <source>
        <dbReference type="ARBA" id="ARBA00023015"/>
    </source>
</evidence>
<organism evidence="9">
    <name type="scientific">uncultured Thermomicrobiales bacterium</name>
    <dbReference type="NCBI Taxonomy" id="1645740"/>
    <lineage>
        <taxon>Bacteria</taxon>
        <taxon>Pseudomonadati</taxon>
        <taxon>Thermomicrobiota</taxon>
        <taxon>Thermomicrobia</taxon>
        <taxon>Thermomicrobiales</taxon>
        <taxon>environmental samples</taxon>
    </lineage>
</organism>
<evidence type="ECO:0000313" key="9">
    <source>
        <dbReference type="EMBL" id="CAA9547735.1"/>
    </source>
</evidence>
<evidence type="ECO:0000256" key="6">
    <source>
        <dbReference type="ARBA" id="ARBA00023163"/>
    </source>
</evidence>
<evidence type="ECO:0000256" key="1">
    <source>
        <dbReference type="ARBA" id="ARBA00004496"/>
    </source>
</evidence>
<dbReference type="PANTHER" id="PTHR46565">
    <property type="entry name" value="COLD SHOCK DOMAIN PROTEIN 2"/>
    <property type="match status" value="1"/>
</dbReference>
<gene>
    <name evidence="9" type="ORF">AVDCRST_MAG59-1427</name>
</gene>
<keyword evidence="3" id="KW-0805">Transcription regulation</keyword>
<keyword evidence="6" id="KW-0804">Transcription</keyword>
<keyword evidence="5" id="KW-0010">Activator</keyword>
<comment type="subcellular location">
    <subcellularLocation>
        <location evidence="1">Cytoplasm</location>
    </subcellularLocation>
</comment>
<evidence type="ECO:0000256" key="4">
    <source>
        <dbReference type="ARBA" id="ARBA00023125"/>
    </source>
</evidence>
<dbReference type="PIRSF" id="PIRSF002599">
    <property type="entry name" value="Cold_shock_A"/>
    <property type="match status" value="1"/>
</dbReference>
<dbReference type="PANTHER" id="PTHR46565:SF20">
    <property type="entry name" value="COLD SHOCK DOMAIN-CONTAINING PROTEIN 4"/>
    <property type="match status" value="1"/>
</dbReference>
<evidence type="ECO:0000256" key="5">
    <source>
        <dbReference type="ARBA" id="ARBA00023159"/>
    </source>
</evidence>
<feature type="region of interest" description="Disordered" evidence="7">
    <location>
        <begin position="51"/>
        <end position="78"/>
    </location>
</feature>
<name>A0A6J4UHW7_9BACT</name>
<keyword evidence="4" id="KW-0238">DNA-binding</keyword>
<sequence length="78" mass="8524">MTTGTIKTMRDNGFGFITPDGAAARGEDVFFHRTAVDGDGFDLLREGQRVGFEVEPDPRDPSRKRAVNVRPADGGDQE</sequence>
<dbReference type="Gene3D" id="2.40.50.140">
    <property type="entry name" value="Nucleic acid-binding proteins"/>
    <property type="match status" value="1"/>
</dbReference>
<dbReference type="AlphaFoldDB" id="A0A6J4UHW7"/>
<dbReference type="GO" id="GO:0005829">
    <property type="term" value="C:cytosol"/>
    <property type="evidence" value="ECO:0007669"/>
    <property type="project" value="UniProtKB-ARBA"/>
</dbReference>
<dbReference type="Pfam" id="PF00313">
    <property type="entry name" value="CSD"/>
    <property type="match status" value="1"/>
</dbReference>
<evidence type="ECO:0000256" key="2">
    <source>
        <dbReference type="ARBA" id="ARBA00022490"/>
    </source>
</evidence>
<proteinExistence type="predicted"/>
<dbReference type="SUPFAM" id="SSF50249">
    <property type="entry name" value="Nucleic acid-binding proteins"/>
    <property type="match status" value="1"/>
</dbReference>
<dbReference type="InterPro" id="IPR011129">
    <property type="entry name" value="CSD"/>
</dbReference>
<dbReference type="EMBL" id="CADCWF010000090">
    <property type="protein sequence ID" value="CAA9547735.1"/>
    <property type="molecule type" value="Genomic_DNA"/>
</dbReference>
<evidence type="ECO:0000259" key="8">
    <source>
        <dbReference type="PROSITE" id="PS51857"/>
    </source>
</evidence>
<dbReference type="SMART" id="SM00357">
    <property type="entry name" value="CSP"/>
    <property type="match status" value="1"/>
</dbReference>
<feature type="domain" description="CSD" evidence="8">
    <location>
        <begin position="1"/>
        <end position="71"/>
    </location>
</feature>